<dbReference type="Ensembl" id="ENSMALT00000020660.1">
    <property type="protein sequence ID" value="ENSMALP00000020263.1"/>
    <property type="gene ID" value="ENSMALG00000014154.1"/>
</dbReference>
<dbReference type="InterPro" id="IPR011009">
    <property type="entry name" value="Kinase-like_dom_sf"/>
</dbReference>
<reference evidence="2" key="1">
    <citation type="submission" date="2025-08" db="UniProtKB">
        <authorList>
            <consortium name="Ensembl"/>
        </authorList>
    </citation>
    <scope>IDENTIFICATION</scope>
</reference>
<sequence length="233" mass="25658">MCPANRHHSWSVGSARTAVRLSTCPKGKKVQGVMEVVSLGGASSEALSTAPLISFHQCLPDKCHYGINSRPKSRRGAANHSGGAAQDTSQVFAAKITPYQAEQRQLVLREYQLLKRLHHPHLVQLHTAYITSSYMVLVEELCPGKELLYSLATHVAELLVQILSAVDYLHSRRVIHLDLKSDNMLVDDCNHLKIVDFGSAQSFTPGQPLNVEHIHGLSESRGTDVYSLCRLSS</sequence>
<dbReference type="PROSITE" id="PS00108">
    <property type="entry name" value="PROTEIN_KINASE_ST"/>
    <property type="match status" value="1"/>
</dbReference>
<evidence type="ECO:0000259" key="1">
    <source>
        <dbReference type="PROSITE" id="PS50011"/>
    </source>
</evidence>
<dbReference type="Gene3D" id="3.30.200.20">
    <property type="entry name" value="Phosphorylase Kinase, domain 1"/>
    <property type="match status" value="1"/>
</dbReference>
<dbReference type="SUPFAM" id="SSF56112">
    <property type="entry name" value="Protein kinase-like (PK-like)"/>
    <property type="match status" value="1"/>
</dbReference>
<dbReference type="Pfam" id="PF00069">
    <property type="entry name" value="Pkinase"/>
    <property type="match status" value="1"/>
</dbReference>
<dbReference type="InterPro" id="IPR008271">
    <property type="entry name" value="Ser/Thr_kinase_AS"/>
</dbReference>
<dbReference type="InterPro" id="IPR000719">
    <property type="entry name" value="Prot_kinase_dom"/>
</dbReference>
<organism evidence="2 3">
    <name type="scientific">Monopterus albus</name>
    <name type="common">Swamp eel</name>
    <dbReference type="NCBI Taxonomy" id="43700"/>
    <lineage>
        <taxon>Eukaryota</taxon>
        <taxon>Metazoa</taxon>
        <taxon>Chordata</taxon>
        <taxon>Craniata</taxon>
        <taxon>Vertebrata</taxon>
        <taxon>Euteleostomi</taxon>
        <taxon>Actinopterygii</taxon>
        <taxon>Neopterygii</taxon>
        <taxon>Teleostei</taxon>
        <taxon>Neoteleostei</taxon>
        <taxon>Acanthomorphata</taxon>
        <taxon>Anabantaria</taxon>
        <taxon>Synbranchiformes</taxon>
        <taxon>Synbranchidae</taxon>
        <taxon>Monopterus</taxon>
    </lineage>
</organism>
<accession>A0A3Q3JK69</accession>
<reference evidence="2" key="2">
    <citation type="submission" date="2025-09" db="UniProtKB">
        <authorList>
            <consortium name="Ensembl"/>
        </authorList>
    </citation>
    <scope>IDENTIFICATION</scope>
</reference>
<name>A0A3Q3JK69_MONAL</name>
<dbReference type="GO" id="GO:0005524">
    <property type="term" value="F:ATP binding"/>
    <property type="evidence" value="ECO:0007669"/>
    <property type="project" value="InterPro"/>
</dbReference>
<proteinExistence type="predicted"/>
<evidence type="ECO:0000313" key="2">
    <source>
        <dbReference type="Ensembl" id="ENSMALP00000020263.1"/>
    </source>
</evidence>
<dbReference type="SMART" id="SM00220">
    <property type="entry name" value="S_TKc"/>
    <property type="match status" value="1"/>
</dbReference>
<dbReference type="STRING" id="43700.ENSMALP00000020263"/>
<dbReference type="Gene3D" id="1.10.510.10">
    <property type="entry name" value="Transferase(Phosphotransferase) domain 1"/>
    <property type="match status" value="1"/>
</dbReference>
<evidence type="ECO:0000313" key="3">
    <source>
        <dbReference type="Proteomes" id="UP000261600"/>
    </source>
</evidence>
<protein>
    <recommendedName>
        <fullName evidence="1">Protein kinase domain-containing protein</fullName>
    </recommendedName>
</protein>
<feature type="domain" description="Protein kinase" evidence="1">
    <location>
        <begin position="33"/>
        <end position="233"/>
    </location>
</feature>
<keyword evidence="3" id="KW-1185">Reference proteome</keyword>
<dbReference type="GO" id="GO:0004672">
    <property type="term" value="F:protein kinase activity"/>
    <property type="evidence" value="ECO:0007669"/>
    <property type="project" value="InterPro"/>
</dbReference>
<dbReference type="PROSITE" id="PS50011">
    <property type="entry name" value="PROTEIN_KINASE_DOM"/>
    <property type="match status" value="1"/>
</dbReference>
<dbReference type="PANTHER" id="PTHR24347">
    <property type="entry name" value="SERINE/THREONINE-PROTEIN KINASE"/>
    <property type="match status" value="1"/>
</dbReference>
<dbReference type="AlphaFoldDB" id="A0A3Q3JK69"/>
<dbReference type="Proteomes" id="UP000261600">
    <property type="component" value="Unplaced"/>
</dbReference>